<evidence type="ECO:0000256" key="4">
    <source>
        <dbReference type="ARBA" id="ARBA00022692"/>
    </source>
</evidence>
<feature type="transmembrane region" description="Helical" evidence="7">
    <location>
        <begin position="348"/>
        <end position="370"/>
    </location>
</feature>
<dbReference type="InterPro" id="IPR020846">
    <property type="entry name" value="MFS_dom"/>
</dbReference>
<evidence type="ECO:0000259" key="8">
    <source>
        <dbReference type="PROSITE" id="PS50850"/>
    </source>
</evidence>
<dbReference type="PROSITE" id="PS50850">
    <property type="entry name" value="MFS"/>
    <property type="match status" value="1"/>
</dbReference>
<dbReference type="PANTHER" id="PTHR23513:SF11">
    <property type="entry name" value="STAPHYLOFERRIN A TRANSPORTER"/>
    <property type="match status" value="1"/>
</dbReference>
<feature type="transmembrane region" description="Helical" evidence="7">
    <location>
        <begin position="256"/>
        <end position="275"/>
    </location>
</feature>
<dbReference type="Proteomes" id="UP001152879">
    <property type="component" value="Unassembled WGS sequence"/>
</dbReference>
<organism evidence="9 10">
    <name type="scientific">Streptococcus suis</name>
    <dbReference type="NCBI Taxonomy" id="1307"/>
    <lineage>
        <taxon>Bacteria</taxon>
        <taxon>Bacillati</taxon>
        <taxon>Bacillota</taxon>
        <taxon>Bacilli</taxon>
        <taxon>Lactobacillales</taxon>
        <taxon>Streptococcaceae</taxon>
        <taxon>Streptococcus</taxon>
    </lineage>
</organism>
<dbReference type="SUPFAM" id="SSF103473">
    <property type="entry name" value="MFS general substrate transporter"/>
    <property type="match status" value="1"/>
</dbReference>
<dbReference type="InterPro" id="IPR011701">
    <property type="entry name" value="MFS"/>
</dbReference>
<keyword evidence="4 7" id="KW-0812">Transmembrane</keyword>
<name>A0A9X4RNP4_STRSU</name>
<evidence type="ECO:0000256" key="6">
    <source>
        <dbReference type="ARBA" id="ARBA00023136"/>
    </source>
</evidence>
<reference evidence="9" key="1">
    <citation type="submission" date="2022-07" db="EMBL/GenBank/DDBJ databases">
        <title>Whole Genome Sequencing of Streptococcus suis.</title>
        <authorList>
            <person name="Dai X."/>
            <person name="Huang J."/>
            <person name="Wang L."/>
        </authorList>
    </citation>
    <scope>NUCLEOTIDE SEQUENCE</scope>
    <source>
        <strain evidence="9">SFB2</strain>
    </source>
</reference>
<feature type="transmembrane region" description="Helical" evidence="7">
    <location>
        <begin position="140"/>
        <end position="163"/>
    </location>
</feature>
<feature type="transmembrane region" description="Helical" evidence="7">
    <location>
        <begin position="313"/>
        <end position="336"/>
    </location>
</feature>
<feature type="transmembrane region" description="Helical" evidence="7">
    <location>
        <begin position="376"/>
        <end position="397"/>
    </location>
</feature>
<gene>
    <name evidence="9" type="ORF">NOL15_01765</name>
</gene>
<accession>A0A9X4RNP4</accession>
<evidence type="ECO:0000313" key="10">
    <source>
        <dbReference type="Proteomes" id="UP001152879"/>
    </source>
</evidence>
<feature type="transmembrane region" description="Helical" evidence="7">
    <location>
        <begin position="99"/>
        <end position="119"/>
    </location>
</feature>
<feature type="transmembrane region" description="Helical" evidence="7">
    <location>
        <begin position="287"/>
        <end position="307"/>
    </location>
</feature>
<comment type="subcellular location">
    <subcellularLocation>
        <location evidence="1">Cell membrane</location>
        <topology evidence="1">Multi-pass membrane protein</topology>
    </subcellularLocation>
</comment>
<evidence type="ECO:0000256" key="2">
    <source>
        <dbReference type="ARBA" id="ARBA00022448"/>
    </source>
</evidence>
<evidence type="ECO:0000256" key="7">
    <source>
        <dbReference type="SAM" id="Phobius"/>
    </source>
</evidence>
<dbReference type="GO" id="GO:0005886">
    <property type="term" value="C:plasma membrane"/>
    <property type="evidence" value="ECO:0007669"/>
    <property type="project" value="UniProtKB-SubCell"/>
</dbReference>
<keyword evidence="6 7" id="KW-0472">Membrane</keyword>
<feature type="transmembrane region" description="Helical" evidence="7">
    <location>
        <begin position="221"/>
        <end position="244"/>
    </location>
</feature>
<proteinExistence type="predicted"/>
<keyword evidence="2" id="KW-0813">Transport</keyword>
<dbReference type="InterPro" id="IPR022324">
    <property type="entry name" value="Bacilysin_exporter_BacE_put"/>
</dbReference>
<sequence length="401" mass="44764">METIEKKNSAYLIGSRAISRIGDIMFDFANNTFLAGVSPNSLSLVAIYQSLENIISVVFNLFGGVIADRFRRKKILISTNFFSGLLCISLSFIGSQKWMIYAVVVTNMILALFSAFSAPAYKAFTKEIVNTKNITKLNSYLELSSTIIKLTIPLVAVFLYKWIGVQGVLLLDGVTFILSSLLLLLVIPIDAKLESKEDISFKLIFKDLFSGIKYLLKNKKILLIIILSSIVNFFLAAYNLLLPYSSEMFPNLSDSLYAIFLVFEAVGGLIGASLSGYWNKELSIKKLLLFLGLSGITLAFAPVIYLIFHNPFILATVPGAFSYFLSIFNIQFFSLVQREVDNQYIGRIFGIIFTIAILFMPIGSGVFSILLKTTEILNFFIVGISILFVSIFFGKLFRKVN</sequence>
<evidence type="ECO:0000256" key="3">
    <source>
        <dbReference type="ARBA" id="ARBA00022475"/>
    </source>
</evidence>
<dbReference type="PANTHER" id="PTHR23513">
    <property type="entry name" value="INTEGRAL MEMBRANE EFFLUX PROTEIN-RELATED"/>
    <property type="match status" value="1"/>
</dbReference>
<feature type="transmembrane region" description="Helical" evidence="7">
    <location>
        <begin position="75"/>
        <end position="93"/>
    </location>
</feature>
<dbReference type="InterPro" id="IPR036259">
    <property type="entry name" value="MFS_trans_sf"/>
</dbReference>
<evidence type="ECO:0000256" key="5">
    <source>
        <dbReference type="ARBA" id="ARBA00022989"/>
    </source>
</evidence>
<feature type="domain" description="Major facilitator superfamily (MFS) profile" evidence="8">
    <location>
        <begin position="1"/>
        <end position="401"/>
    </location>
</feature>
<evidence type="ECO:0000313" key="9">
    <source>
        <dbReference type="EMBL" id="MDG4511600.1"/>
    </source>
</evidence>
<dbReference type="AlphaFoldDB" id="A0A9X4RNP4"/>
<dbReference type="CDD" id="cd06173">
    <property type="entry name" value="MFS_MefA_like"/>
    <property type="match status" value="1"/>
</dbReference>
<feature type="transmembrane region" description="Helical" evidence="7">
    <location>
        <begin position="169"/>
        <end position="187"/>
    </location>
</feature>
<dbReference type="Gene3D" id="1.20.1250.20">
    <property type="entry name" value="MFS general substrate transporter like domains"/>
    <property type="match status" value="1"/>
</dbReference>
<evidence type="ECO:0000256" key="1">
    <source>
        <dbReference type="ARBA" id="ARBA00004651"/>
    </source>
</evidence>
<dbReference type="PRINTS" id="PR01988">
    <property type="entry name" value="EXPORTERBACE"/>
</dbReference>
<keyword evidence="5 7" id="KW-1133">Transmembrane helix</keyword>
<comment type="caution">
    <text evidence="9">The sequence shown here is derived from an EMBL/GenBank/DDBJ whole genome shotgun (WGS) entry which is preliminary data.</text>
</comment>
<keyword evidence="3" id="KW-1003">Cell membrane</keyword>
<protein>
    <submittedName>
        <fullName evidence="9">MFS transporter</fullName>
    </submittedName>
</protein>
<dbReference type="Pfam" id="PF07690">
    <property type="entry name" value="MFS_1"/>
    <property type="match status" value="1"/>
</dbReference>
<dbReference type="GO" id="GO:0022857">
    <property type="term" value="F:transmembrane transporter activity"/>
    <property type="evidence" value="ECO:0007669"/>
    <property type="project" value="InterPro"/>
</dbReference>
<dbReference type="EMBL" id="JANFML010000002">
    <property type="protein sequence ID" value="MDG4511600.1"/>
    <property type="molecule type" value="Genomic_DNA"/>
</dbReference>